<evidence type="ECO:0000256" key="5">
    <source>
        <dbReference type="ARBA" id="ARBA00022705"/>
    </source>
</evidence>
<dbReference type="InterPro" id="IPR005790">
    <property type="entry name" value="DNA_polIII_delta"/>
</dbReference>
<dbReference type="GO" id="GO:0003677">
    <property type="term" value="F:DNA binding"/>
    <property type="evidence" value="ECO:0007669"/>
    <property type="project" value="InterPro"/>
</dbReference>
<comment type="catalytic activity">
    <reaction evidence="8">
        <text>DNA(n) + a 2'-deoxyribonucleoside 5'-triphosphate = DNA(n+1) + diphosphate</text>
        <dbReference type="Rhea" id="RHEA:22508"/>
        <dbReference type="Rhea" id="RHEA-COMP:17339"/>
        <dbReference type="Rhea" id="RHEA-COMP:17340"/>
        <dbReference type="ChEBI" id="CHEBI:33019"/>
        <dbReference type="ChEBI" id="CHEBI:61560"/>
        <dbReference type="ChEBI" id="CHEBI:173112"/>
        <dbReference type="EC" id="2.7.7.7"/>
    </reaction>
</comment>
<dbReference type="Gene3D" id="1.10.8.60">
    <property type="match status" value="1"/>
</dbReference>
<dbReference type="GO" id="GO:0009360">
    <property type="term" value="C:DNA polymerase III complex"/>
    <property type="evidence" value="ECO:0007669"/>
    <property type="project" value="InterPro"/>
</dbReference>
<evidence type="ECO:0000313" key="11">
    <source>
        <dbReference type="EMBL" id="NGP88906.1"/>
    </source>
</evidence>
<dbReference type="SUPFAM" id="SSF52540">
    <property type="entry name" value="P-loop containing nucleoside triphosphate hydrolases"/>
    <property type="match status" value="1"/>
</dbReference>
<keyword evidence="4 11" id="KW-0548">Nucleotidyltransferase</keyword>
<comment type="similarity">
    <text evidence="7">Belongs to the DNA polymerase HolA subunit family.</text>
</comment>
<accession>A0A6M1T098</accession>
<dbReference type="InterPro" id="IPR008921">
    <property type="entry name" value="DNA_pol3_clamp-load_cplx_C"/>
</dbReference>
<name>A0A6M1T098_9BACT</name>
<dbReference type="GO" id="GO:0003887">
    <property type="term" value="F:DNA-directed DNA polymerase activity"/>
    <property type="evidence" value="ECO:0007669"/>
    <property type="project" value="UniProtKB-KW"/>
</dbReference>
<dbReference type="PANTHER" id="PTHR34388:SF1">
    <property type="entry name" value="DNA POLYMERASE III SUBUNIT DELTA"/>
    <property type="match status" value="1"/>
</dbReference>
<evidence type="ECO:0000259" key="10">
    <source>
        <dbReference type="Pfam" id="PF21694"/>
    </source>
</evidence>
<dbReference type="SUPFAM" id="SSF48019">
    <property type="entry name" value="post-AAA+ oligomerization domain-like"/>
    <property type="match status" value="1"/>
</dbReference>
<comment type="caution">
    <text evidence="11">The sequence shown here is derived from an EMBL/GenBank/DDBJ whole genome shotgun (WGS) entry which is preliminary data.</text>
</comment>
<dbReference type="InterPro" id="IPR048466">
    <property type="entry name" value="DNA_pol3_delta-like_C"/>
</dbReference>
<evidence type="ECO:0000256" key="2">
    <source>
        <dbReference type="ARBA" id="ARBA00017703"/>
    </source>
</evidence>
<dbReference type="AlphaFoldDB" id="A0A6M1T098"/>
<organism evidence="11 12">
    <name type="scientific">Fodinibius halophilus</name>
    <dbReference type="NCBI Taxonomy" id="1736908"/>
    <lineage>
        <taxon>Bacteria</taxon>
        <taxon>Pseudomonadati</taxon>
        <taxon>Balneolota</taxon>
        <taxon>Balneolia</taxon>
        <taxon>Balneolales</taxon>
        <taxon>Balneolaceae</taxon>
        <taxon>Fodinibius</taxon>
    </lineage>
</organism>
<evidence type="ECO:0000256" key="6">
    <source>
        <dbReference type="ARBA" id="ARBA00022932"/>
    </source>
</evidence>
<sequence length="354" mass="40808">MAKKTSIELYSEILSELRSEDRKPVYFLYGEEEFFLDKLQEAVEKLIPEDQKDFNFDLLYGRDVTPEKVLSIIRSYPMMAEQRVVILRDFKELSGYGANAEGYQGEVNDLIPYLEQPNPTTLFVCIDTKKPSGRSKLGKALKKSNHVGFHEFEEVPDYRLPDWIIAWAKNHHNKTVEPPAAQMLAQYVGNSLQLLSTEIDKVCTFVDTSKTINESQVKKIIGLYREYSVFELKDAIISRNLEQALFIAEQMLQHSKANTGEIIRSVGFFYNVFSNIWQIRRLAGQGNSKKQVQKTLGINNNWYFNKLWKDASAFKLAEMPRIFEALLDADRASKGFTKMNPSTILFLMIKRIIS</sequence>
<dbReference type="Gene3D" id="3.40.50.300">
    <property type="entry name" value="P-loop containing nucleotide triphosphate hydrolases"/>
    <property type="match status" value="1"/>
</dbReference>
<keyword evidence="12" id="KW-1185">Reference proteome</keyword>
<gene>
    <name evidence="11" type="primary">holA</name>
    <name evidence="11" type="ORF">G3569_11105</name>
</gene>
<evidence type="ECO:0000256" key="4">
    <source>
        <dbReference type="ARBA" id="ARBA00022695"/>
    </source>
</evidence>
<evidence type="ECO:0000256" key="7">
    <source>
        <dbReference type="ARBA" id="ARBA00034754"/>
    </source>
</evidence>
<feature type="domain" description="DNA polymerase III delta subunit-like C-terminal" evidence="10">
    <location>
        <begin position="227"/>
        <end position="349"/>
    </location>
</feature>
<protein>
    <recommendedName>
        <fullName evidence="2">DNA polymerase III subunit delta</fullName>
        <ecNumber evidence="1">2.7.7.7</ecNumber>
    </recommendedName>
</protein>
<dbReference type="GO" id="GO:0006261">
    <property type="term" value="P:DNA-templated DNA replication"/>
    <property type="evidence" value="ECO:0007669"/>
    <property type="project" value="TreeGrafter"/>
</dbReference>
<keyword evidence="5" id="KW-0235">DNA replication</keyword>
<dbReference type="Pfam" id="PF06144">
    <property type="entry name" value="DNA_pol3_delta"/>
    <property type="match status" value="1"/>
</dbReference>
<keyword evidence="6" id="KW-0239">DNA-directed DNA polymerase</keyword>
<dbReference type="EC" id="2.7.7.7" evidence="1"/>
<dbReference type="InterPro" id="IPR027417">
    <property type="entry name" value="P-loop_NTPase"/>
</dbReference>
<dbReference type="EMBL" id="JAALLS010000013">
    <property type="protein sequence ID" value="NGP88906.1"/>
    <property type="molecule type" value="Genomic_DNA"/>
</dbReference>
<dbReference type="Gene3D" id="1.20.272.10">
    <property type="match status" value="1"/>
</dbReference>
<dbReference type="NCBIfam" id="TIGR01128">
    <property type="entry name" value="holA"/>
    <property type="match status" value="1"/>
</dbReference>
<dbReference type="InterPro" id="IPR010372">
    <property type="entry name" value="DNA_pol3_delta_N"/>
</dbReference>
<feature type="domain" description="DNA polymerase III delta N-terminal" evidence="9">
    <location>
        <begin position="26"/>
        <end position="146"/>
    </location>
</feature>
<dbReference type="Pfam" id="PF21694">
    <property type="entry name" value="DNA_pol3_delta_C"/>
    <property type="match status" value="1"/>
</dbReference>
<evidence type="ECO:0000256" key="1">
    <source>
        <dbReference type="ARBA" id="ARBA00012417"/>
    </source>
</evidence>
<keyword evidence="3 11" id="KW-0808">Transferase</keyword>
<evidence type="ECO:0000256" key="3">
    <source>
        <dbReference type="ARBA" id="ARBA00022679"/>
    </source>
</evidence>
<dbReference type="PANTHER" id="PTHR34388">
    <property type="entry name" value="DNA POLYMERASE III SUBUNIT DELTA"/>
    <property type="match status" value="1"/>
</dbReference>
<evidence type="ECO:0000256" key="8">
    <source>
        <dbReference type="ARBA" id="ARBA00049244"/>
    </source>
</evidence>
<evidence type="ECO:0000313" key="12">
    <source>
        <dbReference type="Proteomes" id="UP000479132"/>
    </source>
</evidence>
<evidence type="ECO:0000259" key="9">
    <source>
        <dbReference type="Pfam" id="PF06144"/>
    </source>
</evidence>
<dbReference type="Proteomes" id="UP000479132">
    <property type="component" value="Unassembled WGS sequence"/>
</dbReference>
<dbReference type="RefSeq" id="WP_165269107.1">
    <property type="nucleotide sequence ID" value="NZ_JAALLS010000013.1"/>
</dbReference>
<reference evidence="11 12" key="1">
    <citation type="submission" date="2020-02" db="EMBL/GenBank/DDBJ databases">
        <title>Aliifodinibius halophilus 2W32, complete genome.</title>
        <authorList>
            <person name="Li Y."/>
            <person name="Wu S."/>
        </authorList>
    </citation>
    <scope>NUCLEOTIDE SEQUENCE [LARGE SCALE GENOMIC DNA]</scope>
    <source>
        <strain evidence="11 12">2W32</strain>
    </source>
</reference>
<proteinExistence type="inferred from homology"/>